<organism evidence="2">
    <name type="scientific">Anopheles darlingi</name>
    <name type="common">Mosquito</name>
    <dbReference type="NCBI Taxonomy" id="43151"/>
    <lineage>
        <taxon>Eukaryota</taxon>
        <taxon>Metazoa</taxon>
        <taxon>Ecdysozoa</taxon>
        <taxon>Arthropoda</taxon>
        <taxon>Hexapoda</taxon>
        <taxon>Insecta</taxon>
        <taxon>Pterygota</taxon>
        <taxon>Neoptera</taxon>
        <taxon>Endopterygota</taxon>
        <taxon>Diptera</taxon>
        <taxon>Nematocera</taxon>
        <taxon>Culicoidea</taxon>
        <taxon>Culicidae</taxon>
        <taxon>Anophelinae</taxon>
        <taxon>Anopheles</taxon>
    </lineage>
</organism>
<reference evidence="2" key="3">
    <citation type="journal article" date="2013" name="Nucleic Acids Res.">
        <title>The genome of Anopheles darlingi, the main neotropical malaria vector.</title>
        <authorList>
            <person name="Marinotti O."/>
            <person name="Cerqueira G.C."/>
            <person name="de Almeida L.G."/>
            <person name="Ferro M.I."/>
            <person name="Loreto E.L."/>
            <person name="Zaha A."/>
            <person name="Teixeira S.M."/>
            <person name="Wespiser A.R."/>
            <person name="Almeida E Silva A."/>
            <person name="Schlindwein A.D."/>
            <person name="Pacheco A.C."/>
            <person name="Silva A.L."/>
            <person name="Graveley B.R."/>
            <person name="Walenz B.P."/>
            <person name="Lima Bde A."/>
            <person name="Ribeiro C.A."/>
            <person name="Nunes-Silva C.G."/>
            <person name="de Carvalho C.R."/>
            <person name="Soares C.M."/>
            <person name="de Menezes C.B."/>
            <person name="Matiolli C."/>
            <person name="Caffrey D."/>
            <person name="Araujo D.A."/>
            <person name="de Oliveira D.M."/>
            <person name="Golenbock D."/>
            <person name="Grisard E.C."/>
            <person name="Fantinatti-Garboggini F."/>
            <person name="de Carvalho F.M."/>
            <person name="Barcellos F.G."/>
            <person name="Prosdocimi F."/>
            <person name="May G."/>
            <person name="Azevedo Junior G.M."/>
            <person name="Guimaraes G.M."/>
            <person name="Goldman G.H."/>
            <person name="Padilha I.Q."/>
            <person name="Batista Jda S."/>
            <person name="Ferro J.A."/>
            <person name="Ribeiro J.M."/>
            <person name="Fietto J.L."/>
            <person name="Dabbas K.M."/>
            <person name="Cerdeira L."/>
            <person name="Agnez-Lima L.F."/>
            <person name="Brocchi M."/>
            <person name="de Carvalho M.O."/>
            <person name="Teixeira Mde M."/>
            <person name="Diniz Maia Mde M."/>
            <person name="Goldman M.H."/>
            <person name="Cruz Schneider M.P."/>
            <person name="Felipe M.S."/>
            <person name="Hungria M."/>
            <person name="Nicolas M.F."/>
            <person name="Pereira M."/>
            <person name="Montes M.A."/>
            <person name="Cantao M.E."/>
            <person name="Vincentz M."/>
            <person name="Rafael M.S."/>
            <person name="Silverman N."/>
            <person name="Stoco P.H."/>
            <person name="Souza R.C."/>
            <person name="Vicentini R."/>
            <person name="Gazzinelli R.T."/>
            <person name="Neves Rde O."/>
            <person name="Silva R."/>
            <person name="Astolfi-Filho S."/>
            <person name="Maciel T.E."/>
            <person name="Urmenyi T.P."/>
            <person name="Tadei W.P."/>
            <person name="Camargo E.P."/>
            <person name="de Vasconcelos A.T."/>
        </authorList>
    </citation>
    <scope>NUCLEOTIDE SEQUENCE</scope>
</reference>
<protein>
    <recommendedName>
        <fullName evidence="5">Secreted protein</fullName>
    </recommendedName>
</protein>
<accession>W5JS28</accession>
<dbReference type="HOGENOM" id="CLU_2186139_0_0_1"/>
<gene>
    <name evidence="2" type="ORF">AND_002500</name>
</gene>
<dbReference type="VEuPathDB" id="VectorBase:ADAC002500"/>
<dbReference type="EMBL" id="ADMH02000590">
    <property type="protein sequence ID" value="ETN65730.1"/>
    <property type="molecule type" value="Genomic_DNA"/>
</dbReference>
<dbReference type="VEuPathDB" id="VectorBase:ADAR2_005506"/>
<reference evidence="2 4" key="1">
    <citation type="journal article" date="2010" name="BMC Genomics">
        <title>Combination of measures distinguishes pre-miRNAs from other stem-loops in the genome of the newly sequenced Anopheles darlingi.</title>
        <authorList>
            <person name="Mendes N.D."/>
            <person name="Freitas A.T."/>
            <person name="Vasconcelos A.T."/>
            <person name="Sagot M.F."/>
        </authorList>
    </citation>
    <scope>NUCLEOTIDE SEQUENCE</scope>
</reference>
<proteinExistence type="predicted"/>
<name>W5JS28_ANODA</name>
<feature type="signal peptide" evidence="1">
    <location>
        <begin position="1"/>
        <end position="22"/>
    </location>
</feature>
<dbReference type="Proteomes" id="UP000000673">
    <property type="component" value="Unassembled WGS sequence"/>
</dbReference>
<evidence type="ECO:0000256" key="1">
    <source>
        <dbReference type="SAM" id="SignalP"/>
    </source>
</evidence>
<evidence type="ECO:0000313" key="3">
    <source>
        <dbReference type="EnsemblMetazoa" id="ADAC002500-PA"/>
    </source>
</evidence>
<reference evidence="2" key="2">
    <citation type="submission" date="2010-05" db="EMBL/GenBank/DDBJ databases">
        <authorList>
            <person name="Almeida L.G."/>
            <person name="Nicolas M.F."/>
            <person name="Souza R.C."/>
            <person name="Vasconcelos A.T.R."/>
        </authorList>
    </citation>
    <scope>NUCLEOTIDE SEQUENCE</scope>
</reference>
<keyword evidence="1" id="KW-0732">Signal</keyword>
<keyword evidence="4" id="KW-1185">Reference proteome</keyword>
<dbReference type="EnsemblMetazoa" id="ADAC002500-RA">
    <property type="protein sequence ID" value="ADAC002500-PA"/>
    <property type="gene ID" value="ADAC002500"/>
</dbReference>
<evidence type="ECO:0008006" key="5">
    <source>
        <dbReference type="Google" id="ProtNLM"/>
    </source>
</evidence>
<dbReference type="OMA" id="AKCVEQH"/>
<reference evidence="3" key="4">
    <citation type="submission" date="2015-06" db="UniProtKB">
        <authorList>
            <consortium name="EnsemblMetazoa"/>
        </authorList>
    </citation>
    <scope>IDENTIFICATION</scope>
</reference>
<dbReference type="AlphaFoldDB" id="W5JS28"/>
<evidence type="ECO:0000313" key="4">
    <source>
        <dbReference type="Proteomes" id="UP000000673"/>
    </source>
</evidence>
<evidence type="ECO:0000313" key="2">
    <source>
        <dbReference type="EMBL" id="ETN65730.1"/>
    </source>
</evidence>
<sequence>MKCASIFLLLAGLFVVSTTTDGRPADGHRLLDTLHRARRQQGPVNYGFPTFPSWGSNQGPGQSGLFSRGDFDMMPDISQLQQGHTWSSRSCVYDKNGKEKCVEKHGDKP</sequence>
<feature type="chain" id="PRO_5010155838" description="Secreted protein" evidence="1">
    <location>
        <begin position="23"/>
        <end position="109"/>
    </location>
</feature>